<name>A0A1M5X7U5_9CLOT</name>
<evidence type="ECO:0000256" key="8">
    <source>
        <dbReference type="SAM" id="Phobius"/>
    </source>
</evidence>
<gene>
    <name evidence="11" type="ORF">SAMN02745196_02089</name>
</gene>
<keyword evidence="5 8" id="KW-1133">Transmembrane helix</keyword>
<evidence type="ECO:0000313" key="11">
    <source>
        <dbReference type="EMBL" id="SHH95920.1"/>
    </source>
</evidence>
<comment type="similarity">
    <text evidence="7">Belongs to the exbB/tolQ family.</text>
</comment>
<keyword evidence="3 8" id="KW-0812">Transmembrane</keyword>
<evidence type="ECO:0000256" key="5">
    <source>
        <dbReference type="ARBA" id="ARBA00022989"/>
    </source>
</evidence>
<dbReference type="RefSeq" id="WP_242944336.1">
    <property type="nucleotide sequence ID" value="NZ_FQXP01000007.1"/>
</dbReference>
<feature type="transmembrane region" description="Helical" evidence="8">
    <location>
        <begin position="186"/>
        <end position="205"/>
    </location>
</feature>
<dbReference type="EMBL" id="FQXP01000007">
    <property type="protein sequence ID" value="SHH95920.1"/>
    <property type="molecule type" value="Genomic_DNA"/>
</dbReference>
<dbReference type="GO" id="GO:0005886">
    <property type="term" value="C:plasma membrane"/>
    <property type="evidence" value="ECO:0007669"/>
    <property type="project" value="UniProtKB-SubCell"/>
</dbReference>
<dbReference type="GO" id="GO:0015031">
    <property type="term" value="P:protein transport"/>
    <property type="evidence" value="ECO:0007669"/>
    <property type="project" value="UniProtKB-KW"/>
</dbReference>
<protein>
    <submittedName>
        <fullName evidence="11">Chemotaxis protein MotA</fullName>
    </submittedName>
</protein>
<organism evidence="11 12">
    <name type="scientific">Clostridium collagenovorans DSM 3089</name>
    <dbReference type="NCBI Taxonomy" id="1121306"/>
    <lineage>
        <taxon>Bacteria</taxon>
        <taxon>Bacillati</taxon>
        <taxon>Bacillota</taxon>
        <taxon>Clostridia</taxon>
        <taxon>Eubacteriales</taxon>
        <taxon>Clostridiaceae</taxon>
        <taxon>Clostridium</taxon>
    </lineage>
</organism>
<accession>A0A1M5X7U5</accession>
<feature type="transmembrane region" description="Helical" evidence="8">
    <location>
        <begin position="152"/>
        <end position="174"/>
    </location>
</feature>
<comment type="subcellular location">
    <subcellularLocation>
        <location evidence="1">Cell membrane</location>
        <topology evidence="1">Multi-pass membrane protein</topology>
    </subcellularLocation>
    <subcellularLocation>
        <location evidence="7">Membrane</location>
        <topology evidence="7">Multi-pass membrane protein</topology>
    </subcellularLocation>
</comment>
<feature type="domain" description="MotA/TolQ/ExbB proton channel" evidence="9">
    <location>
        <begin position="105"/>
        <end position="213"/>
    </location>
</feature>
<dbReference type="InterPro" id="IPR046786">
    <property type="entry name" value="MotA_N"/>
</dbReference>
<sequence length="263" mass="29172">MLEILMLLIGLFALGGGFVLEGGHLTALFTPTALMIVFGGTIGAVGLSFSLKELKTIPKTLIKVFAFKKKNEFDIYEKTIAYYKEISIKLRKENFTFIEKELETNKELDSMTRKGLQLFVDGFKENVAKNILENYYYAEEELAENQASIFEAAGGFGPTMGIIGTVMGLVHVLGNLDDPDTLGPKIAVAFVATLYGVASANLLWLPIASKIKLINSINLKNKQLCLEGSMCLIESVNSYELEERLKSIIGDCYETKKKTEERK</sequence>
<dbReference type="GO" id="GO:0071978">
    <property type="term" value="P:bacterial-type flagellum-dependent swarming motility"/>
    <property type="evidence" value="ECO:0007669"/>
    <property type="project" value="InterPro"/>
</dbReference>
<dbReference type="Pfam" id="PF20560">
    <property type="entry name" value="MotA_N"/>
    <property type="match status" value="1"/>
</dbReference>
<keyword evidence="7" id="KW-0813">Transport</keyword>
<dbReference type="Pfam" id="PF01618">
    <property type="entry name" value="MotA_ExbB"/>
    <property type="match status" value="1"/>
</dbReference>
<evidence type="ECO:0000256" key="2">
    <source>
        <dbReference type="ARBA" id="ARBA00022475"/>
    </source>
</evidence>
<keyword evidence="4" id="KW-0283">Flagellar rotation</keyword>
<dbReference type="Proteomes" id="UP000184526">
    <property type="component" value="Unassembled WGS sequence"/>
</dbReference>
<dbReference type="InterPro" id="IPR047055">
    <property type="entry name" value="MotA-like"/>
</dbReference>
<dbReference type="PANTHER" id="PTHR30433">
    <property type="entry name" value="CHEMOTAXIS PROTEIN MOTA"/>
    <property type="match status" value="1"/>
</dbReference>
<dbReference type="STRING" id="1121306.SAMN02745196_02089"/>
<dbReference type="AlphaFoldDB" id="A0A1M5X7U5"/>
<proteinExistence type="inferred from homology"/>
<feature type="transmembrane region" description="Helical" evidence="8">
    <location>
        <begin position="32"/>
        <end position="51"/>
    </location>
</feature>
<keyword evidence="2" id="KW-1003">Cell membrane</keyword>
<dbReference type="GO" id="GO:0006935">
    <property type="term" value="P:chemotaxis"/>
    <property type="evidence" value="ECO:0007669"/>
    <property type="project" value="InterPro"/>
</dbReference>
<keyword evidence="12" id="KW-1185">Reference proteome</keyword>
<evidence type="ECO:0000256" key="6">
    <source>
        <dbReference type="ARBA" id="ARBA00023136"/>
    </source>
</evidence>
<evidence type="ECO:0000313" key="12">
    <source>
        <dbReference type="Proteomes" id="UP000184526"/>
    </source>
</evidence>
<evidence type="ECO:0000259" key="9">
    <source>
        <dbReference type="Pfam" id="PF01618"/>
    </source>
</evidence>
<dbReference type="InterPro" id="IPR002898">
    <property type="entry name" value="MotA_ExbB_proton_chnl"/>
</dbReference>
<evidence type="ECO:0000256" key="7">
    <source>
        <dbReference type="RuleBase" id="RU004057"/>
    </source>
</evidence>
<keyword evidence="7" id="KW-0653">Protein transport</keyword>
<evidence type="ECO:0000256" key="4">
    <source>
        <dbReference type="ARBA" id="ARBA00022779"/>
    </source>
</evidence>
<feature type="domain" description="Motility protein A N-terminal" evidence="10">
    <location>
        <begin position="8"/>
        <end position="93"/>
    </location>
</feature>
<evidence type="ECO:0000256" key="3">
    <source>
        <dbReference type="ARBA" id="ARBA00022692"/>
    </source>
</evidence>
<evidence type="ECO:0000259" key="10">
    <source>
        <dbReference type="Pfam" id="PF20560"/>
    </source>
</evidence>
<evidence type="ECO:0000256" key="1">
    <source>
        <dbReference type="ARBA" id="ARBA00004651"/>
    </source>
</evidence>
<dbReference type="PANTHER" id="PTHR30433:SF3">
    <property type="entry name" value="MOTILITY PROTEIN A"/>
    <property type="match status" value="1"/>
</dbReference>
<reference evidence="11 12" key="1">
    <citation type="submission" date="2016-11" db="EMBL/GenBank/DDBJ databases">
        <authorList>
            <person name="Jaros S."/>
            <person name="Januszkiewicz K."/>
            <person name="Wedrychowicz H."/>
        </authorList>
    </citation>
    <scope>NUCLEOTIDE SEQUENCE [LARGE SCALE GENOMIC DNA]</scope>
    <source>
        <strain evidence="11 12">DSM 3089</strain>
    </source>
</reference>
<keyword evidence="6 8" id="KW-0472">Membrane</keyword>